<accession>A0AAD8APJ9</accession>
<feature type="non-terminal residue" evidence="1">
    <location>
        <position position="1"/>
    </location>
</feature>
<reference evidence="1" key="1">
    <citation type="journal article" date="2023" name="IScience">
        <title>Live-bearing cockroach genome reveals convergent evolutionary mechanisms linked to viviparity in insects and beyond.</title>
        <authorList>
            <person name="Fouks B."/>
            <person name="Harrison M.C."/>
            <person name="Mikhailova A.A."/>
            <person name="Marchal E."/>
            <person name="English S."/>
            <person name="Carruthers M."/>
            <person name="Jennings E.C."/>
            <person name="Chiamaka E.L."/>
            <person name="Frigard R.A."/>
            <person name="Pippel M."/>
            <person name="Attardo G.M."/>
            <person name="Benoit J.B."/>
            <person name="Bornberg-Bauer E."/>
            <person name="Tobe S.S."/>
        </authorList>
    </citation>
    <scope>NUCLEOTIDE SEQUENCE</scope>
    <source>
        <strain evidence="1">Stay&amp;Tobe</strain>
    </source>
</reference>
<comment type="caution">
    <text evidence="1">The sequence shown here is derived from an EMBL/GenBank/DDBJ whole genome shotgun (WGS) entry which is preliminary data.</text>
</comment>
<dbReference type="AlphaFoldDB" id="A0AAD8APJ9"/>
<dbReference type="Proteomes" id="UP001233999">
    <property type="component" value="Unassembled WGS sequence"/>
</dbReference>
<evidence type="ECO:0000313" key="1">
    <source>
        <dbReference type="EMBL" id="KAJ9601478.1"/>
    </source>
</evidence>
<dbReference type="EMBL" id="JASPKZ010000014">
    <property type="protein sequence ID" value="KAJ9601478.1"/>
    <property type="molecule type" value="Genomic_DNA"/>
</dbReference>
<keyword evidence="2" id="KW-1185">Reference proteome</keyword>
<gene>
    <name evidence="1" type="ORF">L9F63_000361</name>
</gene>
<reference evidence="1" key="2">
    <citation type="submission" date="2023-05" db="EMBL/GenBank/DDBJ databases">
        <authorList>
            <person name="Fouks B."/>
        </authorList>
    </citation>
    <scope>NUCLEOTIDE SEQUENCE</scope>
    <source>
        <strain evidence="1">Stay&amp;Tobe</strain>
        <tissue evidence="1">Testes</tissue>
    </source>
</reference>
<name>A0AAD8APJ9_DIPPU</name>
<evidence type="ECO:0000313" key="2">
    <source>
        <dbReference type="Proteomes" id="UP001233999"/>
    </source>
</evidence>
<proteinExistence type="predicted"/>
<organism evidence="1 2">
    <name type="scientific">Diploptera punctata</name>
    <name type="common">Pacific beetle cockroach</name>
    <dbReference type="NCBI Taxonomy" id="6984"/>
    <lineage>
        <taxon>Eukaryota</taxon>
        <taxon>Metazoa</taxon>
        <taxon>Ecdysozoa</taxon>
        <taxon>Arthropoda</taxon>
        <taxon>Hexapoda</taxon>
        <taxon>Insecta</taxon>
        <taxon>Pterygota</taxon>
        <taxon>Neoptera</taxon>
        <taxon>Polyneoptera</taxon>
        <taxon>Dictyoptera</taxon>
        <taxon>Blattodea</taxon>
        <taxon>Blaberoidea</taxon>
        <taxon>Blaberidae</taxon>
        <taxon>Diplopterinae</taxon>
        <taxon>Diploptera</taxon>
    </lineage>
</organism>
<feature type="non-terminal residue" evidence="1">
    <location>
        <position position="335"/>
    </location>
</feature>
<protein>
    <submittedName>
        <fullName evidence="1">Uncharacterized protein</fullName>
    </submittedName>
</protein>
<sequence>LSLTAFSVLSQYAPFFVDPDEFRICVVGSRVHNCMREVKRWLLCRKFMELILIQGYRLNNVRSICRLINRPELLIQNHSRLRAPEQFYYHAKIENDLQLACAILTNMIIPRQFTCGIDMSKMKVHKFIQRKICIFCLEFKLKSSLLCVYKCLSFITFLFSDGLGFVSLDFSLNPLSQVLSLVDDSSPCDTAQQTLSSGDSSVRREDYLRLLSSISTPSINSLKSPLRVRLLSRCRLPTAEHQGRPSSASVAAGVGLRTTVCFPLVRLRLVRTFGCLTARWFSNPDALPPCNIWESTPGILRKCAKSSLEKLIFIRYTKTENNNRWKGYMEIKEGT</sequence>